<gene>
    <name evidence="1" type="ORF">BJ212DRAFT_1274027</name>
</gene>
<reference evidence="1" key="1">
    <citation type="journal article" date="2020" name="New Phytol.">
        <title>Comparative genomics reveals dynamic genome evolution in host specialist ectomycorrhizal fungi.</title>
        <authorList>
            <person name="Lofgren L.A."/>
            <person name="Nguyen N.H."/>
            <person name="Vilgalys R."/>
            <person name="Ruytinx J."/>
            <person name="Liao H.L."/>
            <person name="Branco S."/>
            <person name="Kuo A."/>
            <person name="LaButti K."/>
            <person name="Lipzen A."/>
            <person name="Andreopoulos W."/>
            <person name="Pangilinan J."/>
            <person name="Riley R."/>
            <person name="Hundley H."/>
            <person name="Na H."/>
            <person name="Barry K."/>
            <person name="Grigoriev I.V."/>
            <person name="Stajich J.E."/>
            <person name="Kennedy P.G."/>
        </authorList>
    </citation>
    <scope>NUCLEOTIDE SEQUENCE</scope>
    <source>
        <strain evidence="1">MN1</strain>
    </source>
</reference>
<sequence>MITPVTPPTRGLVLPCPASPSKASFSYKMTVGSEVSDNTLKLCANLFSSNYGIWGNQAATISKFTVAGKQVKMTSARLQSQCSSHLESSVLVTCYIQVDPLESEHPQLYRHTFATVWDYGENKVGWVMQLVVDEAVHQCYITTHLLQALKCHTLFACVNIVGLVLSHPAACNALAKCAAANIKDVELDFICQYAKGILASSPISYLKATQLRGSLFQDSYDNRAISSVFTKFYVDHTEPLAVLEQYKKKGQWCLDELLDRHEFLAVFPIAPVSPVCDNN</sequence>
<name>A0A9P7JCJ4_9AGAM</name>
<dbReference type="OrthoDB" id="2019666at2759"/>
<comment type="caution">
    <text evidence="1">The sequence shown here is derived from an EMBL/GenBank/DDBJ whole genome shotgun (WGS) entry which is preliminary data.</text>
</comment>
<protein>
    <submittedName>
        <fullName evidence="1">Uncharacterized protein</fullName>
    </submittedName>
</protein>
<dbReference type="RefSeq" id="XP_041191965.1">
    <property type="nucleotide sequence ID" value="XM_041331134.1"/>
</dbReference>
<accession>A0A9P7JCJ4</accession>
<organism evidence="1 2">
    <name type="scientific">Suillus subaureus</name>
    <dbReference type="NCBI Taxonomy" id="48587"/>
    <lineage>
        <taxon>Eukaryota</taxon>
        <taxon>Fungi</taxon>
        <taxon>Dikarya</taxon>
        <taxon>Basidiomycota</taxon>
        <taxon>Agaricomycotina</taxon>
        <taxon>Agaricomycetes</taxon>
        <taxon>Agaricomycetidae</taxon>
        <taxon>Boletales</taxon>
        <taxon>Suillineae</taxon>
        <taxon>Suillaceae</taxon>
        <taxon>Suillus</taxon>
    </lineage>
</organism>
<dbReference type="EMBL" id="JABBWG010000020">
    <property type="protein sequence ID" value="KAG1814629.1"/>
    <property type="molecule type" value="Genomic_DNA"/>
</dbReference>
<evidence type="ECO:0000313" key="2">
    <source>
        <dbReference type="Proteomes" id="UP000807769"/>
    </source>
</evidence>
<proteinExistence type="predicted"/>
<dbReference type="GeneID" id="64625151"/>
<evidence type="ECO:0000313" key="1">
    <source>
        <dbReference type="EMBL" id="KAG1814629.1"/>
    </source>
</evidence>
<dbReference type="Proteomes" id="UP000807769">
    <property type="component" value="Unassembled WGS sequence"/>
</dbReference>
<dbReference type="AlphaFoldDB" id="A0A9P7JCJ4"/>
<keyword evidence="2" id="KW-1185">Reference proteome</keyword>